<gene>
    <name evidence="1" type="primary">NCA2</name>
    <name evidence="1" type="ORF">IWQ57_001293</name>
</gene>
<feature type="non-terminal residue" evidence="1">
    <location>
        <position position="1042"/>
    </location>
</feature>
<proteinExistence type="predicted"/>
<comment type="caution">
    <text evidence="1">The sequence shown here is derived from an EMBL/GenBank/DDBJ whole genome shotgun (WGS) entry which is preliminary data.</text>
</comment>
<organism evidence="1 2">
    <name type="scientific">Coemansia nantahalensis</name>
    <dbReference type="NCBI Taxonomy" id="2789366"/>
    <lineage>
        <taxon>Eukaryota</taxon>
        <taxon>Fungi</taxon>
        <taxon>Fungi incertae sedis</taxon>
        <taxon>Zoopagomycota</taxon>
        <taxon>Kickxellomycotina</taxon>
        <taxon>Kickxellomycetes</taxon>
        <taxon>Kickxellales</taxon>
        <taxon>Kickxellaceae</taxon>
        <taxon>Coemansia</taxon>
    </lineage>
</organism>
<reference evidence="1" key="1">
    <citation type="submission" date="2022-07" db="EMBL/GenBank/DDBJ databases">
        <title>Phylogenomic reconstructions and comparative analyses of Kickxellomycotina fungi.</title>
        <authorList>
            <person name="Reynolds N.K."/>
            <person name="Stajich J.E."/>
            <person name="Barry K."/>
            <person name="Grigoriev I.V."/>
            <person name="Crous P."/>
            <person name="Smith M.E."/>
        </authorList>
    </citation>
    <scope>NUCLEOTIDE SEQUENCE</scope>
    <source>
        <strain evidence="1">CBS 109366</strain>
    </source>
</reference>
<evidence type="ECO:0000313" key="1">
    <source>
        <dbReference type="EMBL" id="KAJ2773442.1"/>
    </source>
</evidence>
<name>A0ACC1K4J4_9FUNG</name>
<evidence type="ECO:0000313" key="2">
    <source>
        <dbReference type="Proteomes" id="UP001140234"/>
    </source>
</evidence>
<accession>A0ACC1K4J4</accession>
<dbReference type="Proteomes" id="UP001140234">
    <property type="component" value="Unassembled WGS sequence"/>
</dbReference>
<keyword evidence="2" id="KW-1185">Reference proteome</keyword>
<dbReference type="EMBL" id="JANBUJ010000225">
    <property type="protein sequence ID" value="KAJ2773442.1"/>
    <property type="molecule type" value="Genomic_DNA"/>
</dbReference>
<protein>
    <submittedName>
        <fullName evidence="1">Nuclear control of ATPase protein 2</fullName>
    </submittedName>
</protein>
<sequence length="1042" mass="113045">MSFVDNHYARVFRLLALGVQQRQQPAAAAVSNDPQAGAVERRLRERAFALSTQLPVESPAGDKAVALSGSQAPTAALQPAPPGVAAACPPLAGAVADLQLVSAALASEVGAAGLSEVGPAAEVVLANAVAVIHAQAIRQLLEAVLPLSADIDYWHAQDSSALRLAVYFAQTLPQRLYLWTARVVGTVYRQSAAAASSQRSAPGGLGGQLRRLVSKRSLFPMARQLAPGTGGGLATPRLLRVPDGLDMLGLVRHEVRFKKHRLVAMQQQLARAIGMLSQAALERGAGSDQQSTAAQRLLQQAAEVVQCLVGAGAMPPEPGCNVQASDIAALAGRAMLTAEQVRRIPALVGLQVQEHGRPSLATRCWMPAVALVVGARTLSSYVVGHQDSLRAWAADALYTARNYVAQYILAPLRSGYETVRYGRHTYSVMSEESLASDLQSLESMTVGFAARYGDADAAAVSQRVQHGDLSDVMRTYAREMQQPIRSALFGDLVEAMLIQVQKVKVDVGQTMAALDKLLKANELNFLLLSTVPATLTIFAAAKWLASRLSWWVSGSSRDMVSSIQAVVRDIDRLLNANAGAAGGGQLSAVAQGRLVCLTHYLRHHAARLRNPASADTLRTAAGWAHTPPRTRTLFLQDICDLENVELDIPQKLRVGGSLVYINEHLGVIGAELLVSVLALTALTVMLYASQMRSGTRRATALAMACLVAGFYVYDHGERFEKHGFYNLLVFLAIYVPLNVVLVVLYVLWSRIERFTTYFAVTLVVGGALTGAALAHYRRVFDRGLHHSLEYTPGECTWTGRNIPFIDLLPAGTQNFWAGSMSCQRNARKVHASIDAHGVLRVQCDGAGSDIVIDVLPETREWPLRDKDVWRNYNHLILERTERLPYTPDTPFVLNDTTQAVVVHCGASSTIVSRVSPPIARLPRYEPPPETDTRAAAAAANPGGGIVAGSLHARRDRLNVVYLMLDAVSRRQFYRRLPKSAQVLQTLHRPGINRITELFRLHSVGFSTNNNTKAMFLGEIDPTRRNALPIWAYYRDRGFVTAR</sequence>